<gene>
    <name evidence="2" type="ORF">ODALV1_LOCUS18450</name>
</gene>
<dbReference type="SUPFAM" id="SSF54427">
    <property type="entry name" value="NTF2-like"/>
    <property type="match status" value="1"/>
</dbReference>
<dbReference type="PROSITE" id="PS50177">
    <property type="entry name" value="NTF2_DOMAIN"/>
    <property type="match status" value="1"/>
</dbReference>
<proteinExistence type="predicted"/>
<dbReference type="Pfam" id="PF02136">
    <property type="entry name" value="NTF2"/>
    <property type="match status" value="1"/>
</dbReference>
<dbReference type="PANTHER" id="PTHR12612">
    <property type="entry name" value="NUCLEAR TRANSPORT FACTOR 2"/>
    <property type="match status" value="1"/>
</dbReference>
<dbReference type="InterPro" id="IPR018222">
    <property type="entry name" value="Nuclear_transport_factor_2_euk"/>
</dbReference>
<comment type="caution">
    <text evidence="2">The sequence shown here is derived from an EMBL/GenBank/DDBJ whole genome shotgun (WGS) entry which is preliminary data.</text>
</comment>
<feature type="domain" description="NTF2" evidence="1">
    <location>
        <begin position="45"/>
        <end position="161"/>
    </location>
</feature>
<protein>
    <recommendedName>
        <fullName evidence="1">NTF2 domain-containing protein</fullName>
    </recommendedName>
</protein>
<sequence length="163" mass="18309">MDCSEDGGEITQPMLLPFDSSSFFDSNTLELPPFSTKATAEGHEVAEKFCKAYYETIQKKPHLFSQFYLETSVMIWDGNPVLGRDQIQKFIEHLPSLTFSLNAMDTHPASVLAVGPRKAYFIKIAGMYRVSGPGCQKQFSQDIIVTAEGDKWRIASDIFRTVN</sequence>
<dbReference type="InterPro" id="IPR032710">
    <property type="entry name" value="NTF2-like_dom_sf"/>
</dbReference>
<dbReference type="EMBL" id="CAXLJM020000058">
    <property type="protein sequence ID" value="CAL8119222.1"/>
    <property type="molecule type" value="Genomic_DNA"/>
</dbReference>
<evidence type="ECO:0000259" key="1">
    <source>
        <dbReference type="PROSITE" id="PS50177"/>
    </source>
</evidence>
<dbReference type="InterPro" id="IPR045875">
    <property type="entry name" value="NTF2"/>
</dbReference>
<dbReference type="InterPro" id="IPR002075">
    <property type="entry name" value="NTF2_dom"/>
</dbReference>
<name>A0ABP1R4J9_9HEXA</name>
<keyword evidence="3" id="KW-1185">Reference proteome</keyword>
<dbReference type="Gene3D" id="3.10.450.50">
    <property type="match status" value="1"/>
</dbReference>
<evidence type="ECO:0000313" key="3">
    <source>
        <dbReference type="Proteomes" id="UP001642540"/>
    </source>
</evidence>
<organism evidence="2 3">
    <name type="scientific">Orchesella dallaii</name>
    <dbReference type="NCBI Taxonomy" id="48710"/>
    <lineage>
        <taxon>Eukaryota</taxon>
        <taxon>Metazoa</taxon>
        <taxon>Ecdysozoa</taxon>
        <taxon>Arthropoda</taxon>
        <taxon>Hexapoda</taxon>
        <taxon>Collembola</taxon>
        <taxon>Entomobryomorpha</taxon>
        <taxon>Entomobryoidea</taxon>
        <taxon>Orchesellidae</taxon>
        <taxon>Orchesellinae</taxon>
        <taxon>Orchesella</taxon>
    </lineage>
</organism>
<accession>A0ABP1R4J9</accession>
<reference evidence="2 3" key="1">
    <citation type="submission" date="2024-08" db="EMBL/GenBank/DDBJ databases">
        <authorList>
            <person name="Cucini C."/>
            <person name="Frati F."/>
        </authorList>
    </citation>
    <scope>NUCLEOTIDE SEQUENCE [LARGE SCALE GENOMIC DNA]</scope>
</reference>
<evidence type="ECO:0000313" key="2">
    <source>
        <dbReference type="EMBL" id="CAL8119222.1"/>
    </source>
</evidence>
<dbReference type="Proteomes" id="UP001642540">
    <property type="component" value="Unassembled WGS sequence"/>
</dbReference>